<feature type="domain" description="F5/8 type C" evidence="2">
    <location>
        <begin position="217"/>
        <end position="371"/>
    </location>
</feature>
<accession>A0A4R3KWN0</accession>
<dbReference type="PROSITE" id="PS50022">
    <property type="entry name" value="FA58C_3"/>
    <property type="match status" value="1"/>
</dbReference>
<proteinExistence type="predicted"/>
<protein>
    <submittedName>
        <fullName evidence="3">F5/8 type C domain-containing protein</fullName>
    </submittedName>
</protein>
<dbReference type="SUPFAM" id="SSF49785">
    <property type="entry name" value="Galactose-binding domain-like"/>
    <property type="match status" value="1"/>
</dbReference>
<evidence type="ECO:0000313" key="3">
    <source>
        <dbReference type="EMBL" id="TCS90189.1"/>
    </source>
</evidence>
<feature type="chain" id="PRO_5020279973" evidence="1">
    <location>
        <begin position="25"/>
        <end position="371"/>
    </location>
</feature>
<dbReference type="Proteomes" id="UP000295807">
    <property type="component" value="Unassembled WGS sequence"/>
</dbReference>
<dbReference type="EMBL" id="SMAD01000001">
    <property type="protein sequence ID" value="TCS90189.1"/>
    <property type="molecule type" value="Genomic_DNA"/>
</dbReference>
<gene>
    <name evidence="3" type="ORF">EDD80_101388</name>
</gene>
<reference evidence="3 4" key="1">
    <citation type="submission" date="2019-03" db="EMBL/GenBank/DDBJ databases">
        <title>Genomic Encyclopedia of Type Strains, Phase IV (KMG-IV): sequencing the most valuable type-strain genomes for metagenomic binning, comparative biology and taxonomic classification.</title>
        <authorList>
            <person name="Goeker M."/>
        </authorList>
    </citation>
    <scope>NUCLEOTIDE SEQUENCE [LARGE SCALE GENOMIC DNA]</scope>
    <source>
        <strain evidence="3 4">DSM 21100</strain>
    </source>
</reference>
<keyword evidence="1" id="KW-0732">Signal</keyword>
<dbReference type="RefSeq" id="WP_132127642.1">
    <property type="nucleotide sequence ID" value="NZ_CP042432.1"/>
</dbReference>
<dbReference type="Pfam" id="PF00754">
    <property type="entry name" value="F5_F8_type_C"/>
    <property type="match status" value="1"/>
</dbReference>
<dbReference type="InterPro" id="IPR000421">
    <property type="entry name" value="FA58C"/>
</dbReference>
<dbReference type="AlphaFoldDB" id="A0A4R3KWN0"/>
<dbReference type="Gene3D" id="2.60.120.260">
    <property type="entry name" value="Galactose-binding domain-like"/>
    <property type="match status" value="1"/>
</dbReference>
<dbReference type="InterPro" id="IPR008979">
    <property type="entry name" value="Galactose-bd-like_sf"/>
</dbReference>
<dbReference type="SUPFAM" id="SSF49265">
    <property type="entry name" value="Fibronectin type III"/>
    <property type="match status" value="1"/>
</dbReference>
<dbReference type="InterPro" id="IPR003961">
    <property type="entry name" value="FN3_dom"/>
</dbReference>
<comment type="caution">
    <text evidence="3">The sequence shown here is derived from an EMBL/GenBank/DDBJ whole genome shotgun (WGS) entry which is preliminary data.</text>
</comment>
<dbReference type="PROSITE" id="PS51257">
    <property type="entry name" value="PROKAR_LIPOPROTEIN"/>
    <property type="match status" value="1"/>
</dbReference>
<evidence type="ECO:0000256" key="1">
    <source>
        <dbReference type="SAM" id="SignalP"/>
    </source>
</evidence>
<dbReference type="Pfam" id="PF16389">
    <property type="entry name" value="DUF4998"/>
    <property type="match status" value="1"/>
</dbReference>
<keyword evidence="4" id="KW-1185">Reference proteome</keyword>
<dbReference type="CDD" id="cd00063">
    <property type="entry name" value="FN3"/>
    <property type="match status" value="1"/>
</dbReference>
<evidence type="ECO:0000313" key="4">
    <source>
        <dbReference type="Proteomes" id="UP000295807"/>
    </source>
</evidence>
<feature type="signal peptide" evidence="1">
    <location>
        <begin position="1"/>
        <end position="24"/>
    </location>
</feature>
<organism evidence="3 4">
    <name type="scientific">Anseongella ginsenosidimutans</name>
    <dbReference type="NCBI Taxonomy" id="496056"/>
    <lineage>
        <taxon>Bacteria</taxon>
        <taxon>Pseudomonadati</taxon>
        <taxon>Bacteroidota</taxon>
        <taxon>Sphingobacteriia</taxon>
        <taxon>Sphingobacteriales</taxon>
        <taxon>Sphingobacteriaceae</taxon>
        <taxon>Anseongella</taxon>
    </lineage>
</organism>
<sequence length="371" mass="40986">MKKTINYILILLAAGWMMSSCEEADSTYKEFIVEGGLVYPGRATSPLAHSGKHKVLLTWLRGTDPSVTSAKVFWDNYTDSVSVPIPANADTISVLIDNLVEKPYSFQIVTYDDKGNVSVPVELLTAAYGDKYQASLLSRPVDLTVSSIDGTLSLQWGSPDIANGAIASELKYVNADDETITMRIPAEINESSVTGLKPGTGFTYRTIFLPDSLSIDTFYTEFRENDSFIFDKEDWEIIDFSSQHGGAANTVENVIDGTDGTRWHSHSGPSSYPHHVTIDMGAERTVTEFAVWRTTFENGGDDRAPDKIQFLVSPDNVTWTDLGIFDFNRFINGEQLFQMPEGTKARYFKLVGVEGPNDTNFVLGEISAYGL</sequence>
<dbReference type="OrthoDB" id="1043438at2"/>
<dbReference type="InterPro" id="IPR036116">
    <property type="entry name" value="FN3_sf"/>
</dbReference>
<name>A0A4R3KWN0_9SPHI</name>
<evidence type="ECO:0000259" key="2">
    <source>
        <dbReference type="PROSITE" id="PS50022"/>
    </source>
</evidence>